<dbReference type="STRING" id="3076.A0A2P6TXC6"/>
<dbReference type="Pfam" id="PF04114">
    <property type="entry name" value="Gaa1"/>
    <property type="match status" value="1"/>
</dbReference>
<dbReference type="PANTHER" id="PTHR13304:SF0">
    <property type="entry name" value="GLYCOSYLPHOSPHATIDYLINOSITOL ANCHOR ATTACHMENT 1 PROTEIN"/>
    <property type="match status" value="1"/>
</dbReference>
<keyword evidence="1" id="KW-0812">Transmembrane</keyword>
<reference evidence="2 3" key="1">
    <citation type="journal article" date="2018" name="Plant J.">
        <title>Genome sequences of Chlorella sorokiniana UTEX 1602 and Micractinium conductrix SAG 241.80: implications to maltose excretion by a green alga.</title>
        <authorList>
            <person name="Arriola M.B."/>
            <person name="Velmurugan N."/>
            <person name="Zhang Y."/>
            <person name="Plunkett M.H."/>
            <person name="Hondzo H."/>
            <person name="Barney B.M."/>
        </authorList>
    </citation>
    <scope>NUCLEOTIDE SEQUENCE [LARGE SCALE GENOMIC DNA]</scope>
    <source>
        <strain evidence="3">UTEX 1602</strain>
    </source>
</reference>
<dbReference type="EMBL" id="LHPG02000005">
    <property type="protein sequence ID" value="PRW58710.1"/>
    <property type="molecule type" value="Genomic_DNA"/>
</dbReference>
<comment type="caution">
    <text evidence="2">The sequence shown here is derived from an EMBL/GenBank/DDBJ whole genome shotgun (WGS) entry which is preliminary data.</text>
</comment>
<accession>A0A2P6TXC6</accession>
<dbReference type="InterPro" id="IPR007246">
    <property type="entry name" value="Gaa1"/>
</dbReference>
<gene>
    <name evidence="2" type="ORF">C2E21_2740</name>
</gene>
<dbReference type="InterPro" id="IPR036378">
    <property type="entry name" value="FAS1_dom_sf"/>
</dbReference>
<dbReference type="Proteomes" id="UP000239899">
    <property type="component" value="Unassembled WGS sequence"/>
</dbReference>
<evidence type="ECO:0000256" key="1">
    <source>
        <dbReference type="SAM" id="Phobius"/>
    </source>
</evidence>
<keyword evidence="3" id="KW-1185">Reference proteome</keyword>
<keyword evidence="1" id="KW-1133">Transmembrane helix</keyword>
<evidence type="ECO:0000313" key="2">
    <source>
        <dbReference type="EMBL" id="PRW58710.1"/>
    </source>
</evidence>
<dbReference type="PANTHER" id="PTHR13304">
    <property type="entry name" value="GLYCOSYLPHOSPHATIDYLINOSITOL ANCHOR ATTACHMENT 1 PROTEIN"/>
    <property type="match status" value="1"/>
</dbReference>
<sequence length="543" mass="56268">MPAQRLPARLAAAAVRQARPAAWALFVLGLAAFALMPLGGKNCYLDEKALLVGGALPTVRQSGAVDSCVGAFQRLQQLPPHTVAKDPLALVAAAAAPAGLELYRFNFSSPMPGAAEPSGRATLQQQQQAGTRQCSTLHGAVRSPRGDGGESFLLMLPLNGNSPRAAALAAAAGAAIADHLQRSAWLAKDAVLLFTDAACGAEASAQAWLDAYNSGTDLFAFPRAGTLLQALVLQLSGSGEAAGGRSAAAGSAEIASIPAVGRAAAAAASRHSRFAPIGAYLAPPGCLVLAAFAQLFATSHEASGAPVAAWRSAWQRLAAAHAIGLAARVPLQPLQKFTTSIKVALGKMAPRTALLLALAACLAAAATAQARTLQQTTSTRYYGKTLYDCVVNAGLTTTKQMIDAAGPDVIKLFQNPTLAVTFLAPDNQNWLTWTKWQKPPNPTSIPLLLANPSVCAGLLRNHIVEGLYTTAAWPTKVGGQYGKSMTSAGGLALTWWVDAKYTYRCGGFFPGYDQVGCSMANLQCGNSIMQVLTDSWDSPAPPS</sequence>
<evidence type="ECO:0000313" key="3">
    <source>
        <dbReference type="Proteomes" id="UP000239899"/>
    </source>
</evidence>
<organism evidence="2 3">
    <name type="scientific">Chlorella sorokiniana</name>
    <name type="common">Freshwater green alga</name>
    <dbReference type="NCBI Taxonomy" id="3076"/>
    <lineage>
        <taxon>Eukaryota</taxon>
        <taxon>Viridiplantae</taxon>
        <taxon>Chlorophyta</taxon>
        <taxon>core chlorophytes</taxon>
        <taxon>Trebouxiophyceae</taxon>
        <taxon>Chlorellales</taxon>
        <taxon>Chlorellaceae</taxon>
        <taxon>Chlorella clade</taxon>
        <taxon>Chlorella</taxon>
    </lineage>
</organism>
<proteinExistence type="predicted"/>
<feature type="transmembrane region" description="Helical" evidence="1">
    <location>
        <begin position="20"/>
        <end position="38"/>
    </location>
</feature>
<dbReference type="AlphaFoldDB" id="A0A2P6TXC6"/>
<keyword evidence="1" id="KW-0472">Membrane</keyword>
<dbReference type="Gene3D" id="2.30.180.10">
    <property type="entry name" value="FAS1 domain"/>
    <property type="match status" value="1"/>
</dbReference>
<dbReference type="OrthoDB" id="515634at2759"/>
<name>A0A2P6TXC6_CHLSO</name>
<dbReference type="GO" id="GO:0042765">
    <property type="term" value="C:GPI-anchor transamidase complex"/>
    <property type="evidence" value="ECO:0007669"/>
    <property type="project" value="InterPro"/>
</dbReference>
<dbReference type="GO" id="GO:0016255">
    <property type="term" value="P:attachment of GPI anchor to protein"/>
    <property type="evidence" value="ECO:0007669"/>
    <property type="project" value="TreeGrafter"/>
</dbReference>
<dbReference type="SUPFAM" id="SSF82153">
    <property type="entry name" value="FAS1 domain"/>
    <property type="match status" value="1"/>
</dbReference>
<protein>
    <submittedName>
        <fullName evidence="2">Glycosylphosphatidylinositol anchor attachment 1</fullName>
    </submittedName>
</protein>
<dbReference type="SMR" id="A0A2P6TXC6"/>